<name>A0ABV6QGR0_9ACTN</name>
<reference evidence="1 2" key="1">
    <citation type="submission" date="2024-09" db="EMBL/GenBank/DDBJ databases">
        <authorList>
            <person name="Sun Q."/>
            <person name="Mori K."/>
        </authorList>
    </citation>
    <scope>NUCLEOTIDE SEQUENCE [LARGE SCALE GENOMIC DNA]</scope>
    <source>
        <strain evidence="1 2">CGMCC 1.15906</strain>
    </source>
</reference>
<comment type="caution">
    <text evidence="1">The sequence shown here is derived from an EMBL/GenBank/DDBJ whole genome shotgun (WGS) entry which is preliminary data.</text>
</comment>
<dbReference type="Proteomes" id="UP001589890">
    <property type="component" value="Unassembled WGS sequence"/>
</dbReference>
<gene>
    <name evidence="1" type="ORF">ACFFGN_07110</name>
</gene>
<proteinExistence type="predicted"/>
<protein>
    <submittedName>
        <fullName evidence="1">Uncharacterized protein</fullName>
    </submittedName>
</protein>
<dbReference type="RefSeq" id="WP_380044525.1">
    <property type="nucleotide sequence ID" value="NZ_JBHLTC010000006.1"/>
</dbReference>
<organism evidence="1 2">
    <name type="scientific">Kribbella deserti</name>
    <dbReference type="NCBI Taxonomy" id="1926257"/>
    <lineage>
        <taxon>Bacteria</taxon>
        <taxon>Bacillati</taxon>
        <taxon>Actinomycetota</taxon>
        <taxon>Actinomycetes</taxon>
        <taxon>Propionibacteriales</taxon>
        <taxon>Kribbellaceae</taxon>
        <taxon>Kribbella</taxon>
    </lineage>
</organism>
<accession>A0ABV6QGR0</accession>
<sequence>MAQTTATVDEVIDSLTGHDELAIHAAFGKDITELAQVHRTLFLRAAVTIHSSRETGDSVRIAYRRAMDMPMSQVADYFTSEDADVVADEPDSDSGKDD</sequence>
<dbReference type="EMBL" id="JBHLTC010000006">
    <property type="protein sequence ID" value="MFC0623825.1"/>
    <property type="molecule type" value="Genomic_DNA"/>
</dbReference>
<evidence type="ECO:0000313" key="1">
    <source>
        <dbReference type="EMBL" id="MFC0623825.1"/>
    </source>
</evidence>
<keyword evidence="2" id="KW-1185">Reference proteome</keyword>
<evidence type="ECO:0000313" key="2">
    <source>
        <dbReference type="Proteomes" id="UP001589890"/>
    </source>
</evidence>